<dbReference type="InterPro" id="IPR001303">
    <property type="entry name" value="Aldolase_II/adducin_N"/>
</dbReference>
<dbReference type="GO" id="GO:0008742">
    <property type="term" value="F:L-ribulose-phosphate 4-epimerase activity"/>
    <property type="evidence" value="ECO:0007669"/>
    <property type="project" value="UniProtKB-EC"/>
</dbReference>
<evidence type="ECO:0000259" key="7">
    <source>
        <dbReference type="SMART" id="SM01007"/>
    </source>
</evidence>
<comment type="caution">
    <text evidence="8">The sequence shown here is derived from an EMBL/GenBank/DDBJ whole genome shotgun (WGS) entry which is preliminary data.</text>
</comment>
<evidence type="ECO:0000313" key="9">
    <source>
        <dbReference type="Proteomes" id="UP001589814"/>
    </source>
</evidence>
<accession>A0ABV6G5P2</accession>
<evidence type="ECO:0000313" key="8">
    <source>
        <dbReference type="EMBL" id="MFC0268951.1"/>
    </source>
</evidence>
<dbReference type="NCBIfam" id="NF006047">
    <property type="entry name" value="PRK08193.1"/>
    <property type="match status" value="1"/>
</dbReference>
<dbReference type="SMART" id="SM01007">
    <property type="entry name" value="Aldolase_II"/>
    <property type="match status" value="1"/>
</dbReference>
<evidence type="ECO:0000256" key="4">
    <source>
        <dbReference type="ARBA" id="ARBA00013186"/>
    </source>
</evidence>
<keyword evidence="9" id="KW-1185">Reference proteome</keyword>
<evidence type="ECO:0000256" key="2">
    <source>
        <dbReference type="ARBA" id="ARBA00001947"/>
    </source>
</evidence>
<comment type="cofactor">
    <cofactor evidence="2">
        <name>Zn(2+)</name>
        <dbReference type="ChEBI" id="CHEBI:29105"/>
    </cofactor>
</comment>
<dbReference type="RefSeq" id="WP_083920819.1">
    <property type="nucleotide sequence ID" value="NZ_JBHLVX010000050.1"/>
</dbReference>
<evidence type="ECO:0000256" key="5">
    <source>
        <dbReference type="ARBA" id="ARBA00022723"/>
    </source>
</evidence>
<dbReference type="PANTHER" id="PTHR22789:SF8">
    <property type="entry name" value="L-RIBULOSE-5-PHOSPHATE 4-EPIMERASE SGBE"/>
    <property type="match status" value="1"/>
</dbReference>
<dbReference type="InterPro" id="IPR050197">
    <property type="entry name" value="Aldolase_class_II_sugar_metab"/>
</dbReference>
<dbReference type="Pfam" id="PF00596">
    <property type="entry name" value="Aldolase_II"/>
    <property type="match status" value="1"/>
</dbReference>
<keyword evidence="5" id="KW-0479">Metal-binding</keyword>
<comment type="similarity">
    <text evidence="3">Belongs to the aldolase class II family. AraD/FucA subfamily.</text>
</comment>
<evidence type="ECO:0000256" key="3">
    <source>
        <dbReference type="ARBA" id="ARBA00010037"/>
    </source>
</evidence>
<comment type="catalytic activity">
    <reaction evidence="1">
        <text>L-ribulose 5-phosphate = D-xylulose 5-phosphate</text>
        <dbReference type="Rhea" id="RHEA:22368"/>
        <dbReference type="ChEBI" id="CHEBI:57737"/>
        <dbReference type="ChEBI" id="CHEBI:58226"/>
        <dbReference type="EC" id="5.1.3.4"/>
    </reaction>
</comment>
<dbReference type="EMBL" id="JBHLVX010000050">
    <property type="protein sequence ID" value="MFC0268951.1"/>
    <property type="molecule type" value="Genomic_DNA"/>
</dbReference>
<dbReference type="EC" id="5.1.3.4" evidence="4"/>
<keyword evidence="8" id="KW-0413">Isomerase</keyword>
<evidence type="ECO:0000256" key="6">
    <source>
        <dbReference type="ARBA" id="ARBA00022833"/>
    </source>
</evidence>
<proteinExistence type="inferred from homology"/>
<feature type="domain" description="Class II aldolase/adducin N-terminal" evidence="7">
    <location>
        <begin position="8"/>
        <end position="196"/>
    </location>
</feature>
<organism evidence="8 9">
    <name type="scientific">Kushneria aurantia</name>
    <dbReference type="NCBI Taxonomy" id="504092"/>
    <lineage>
        <taxon>Bacteria</taxon>
        <taxon>Pseudomonadati</taxon>
        <taxon>Pseudomonadota</taxon>
        <taxon>Gammaproteobacteria</taxon>
        <taxon>Oceanospirillales</taxon>
        <taxon>Halomonadaceae</taxon>
        <taxon>Kushneria</taxon>
    </lineage>
</organism>
<dbReference type="Proteomes" id="UP001589814">
    <property type="component" value="Unassembled WGS sequence"/>
</dbReference>
<sequence length="233" mass="25316">MSILDLKQAVLEANLDTVRDGLVMATFGNASGIDRASGQVVIKPSGVSYDTMTSEDMVAVRLDGTRVDHHLRPSSDLDTHLVLYRAFEGIGSVIHTHSTYATIYAQALVPIPCLGTTHADYFCGEIPVTRYLRADELGEHYVAATGEAIVEALKGRDPMAIPAILVAGHGPFVWGATPKSAALNALILEECARMAWFTRQLNPDITAIPDALRDRHFFRKHGNSATYGQEKVV</sequence>
<gene>
    <name evidence="8" type="primary">araD</name>
    <name evidence="8" type="ORF">ACFFHW_13310</name>
</gene>
<protein>
    <recommendedName>
        <fullName evidence="4">L-ribulose-5-phosphate 4-epimerase</fullName>
        <ecNumber evidence="4">5.1.3.4</ecNumber>
    </recommendedName>
</protein>
<dbReference type="Gene3D" id="3.40.225.10">
    <property type="entry name" value="Class II aldolase/adducin N-terminal domain"/>
    <property type="match status" value="1"/>
</dbReference>
<dbReference type="SUPFAM" id="SSF53639">
    <property type="entry name" value="AraD/HMP-PK domain-like"/>
    <property type="match status" value="1"/>
</dbReference>
<evidence type="ECO:0000256" key="1">
    <source>
        <dbReference type="ARBA" id="ARBA00001726"/>
    </source>
</evidence>
<dbReference type="PANTHER" id="PTHR22789">
    <property type="entry name" value="FUCULOSE PHOSPHATE ALDOLASE"/>
    <property type="match status" value="1"/>
</dbReference>
<keyword evidence="6" id="KW-0862">Zinc</keyword>
<dbReference type="InterPro" id="IPR036409">
    <property type="entry name" value="Aldolase_II/adducin_N_sf"/>
</dbReference>
<name>A0ABV6G5P2_9GAMM</name>
<reference evidence="8 9" key="1">
    <citation type="submission" date="2024-09" db="EMBL/GenBank/DDBJ databases">
        <authorList>
            <person name="Sun Q."/>
            <person name="Mori K."/>
        </authorList>
    </citation>
    <scope>NUCLEOTIDE SEQUENCE [LARGE SCALE GENOMIC DNA]</scope>
    <source>
        <strain evidence="8 9">CCM 7415</strain>
    </source>
</reference>